<dbReference type="RefSeq" id="WP_352064474.1">
    <property type="nucleotide sequence ID" value="NZ_JBEOYA010000013.1"/>
</dbReference>
<keyword evidence="3" id="KW-1185">Reference proteome</keyword>
<reference evidence="2 3" key="1">
    <citation type="submission" date="2024-06" db="EMBL/GenBank/DDBJ databases">
        <title>The Natural Products Discovery Center: Release of the First 8490 Sequenced Strains for Exploring Actinobacteria Biosynthetic Diversity.</title>
        <authorList>
            <person name="Kalkreuter E."/>
            <person name="Kautsar S.A."/>
            <person name="Yang D."/>
            <person name="Bader C.D."/>
            <person name="Teijaro C.N."/>
            <person name="Fluegel L."/>
            <person name="Davis C.M."/>
            <person name="Simpson J.R."/>
            <person name="Lauterbach L."/>
            <person name="Steele A.D."/>
            <person name="Gui C."/>
            <person name="Meng S."/>
            <person name="Li G."/>
            <person name="Viehrig K."/>
            <person name="Ye F."/>
            <person name="Su P."/>
            <person name="Kiefer A.F."/>
            <person name="Nichols A."/>
            <person name="Cepeda A.J."/>
            <person name="Yan W."/>
            <person name="Fan B."/>
            <person name="Jiang Y."/>
            <person name="Adhikari A."/>
            <person name="Zheng C.-J."/>
            <person name="Schuster L."/>
            <person name="Cowan T.M."/>
            <person name="Smanski M.J."/>
            <person name="Chevrette M.G."/>
            <person name="De Carvalho L.P.S."/>
            <person name="Shen B."/>
        </authorList>
    </citation>
    <scope>NUCLEOTIDE SEQUENCE [LARGE SCALE GENOMIC DNA]</scope>
    <source>
        <strain evidence="2 3">NPDC001166</strain>
    </source>
</reference>
<evidence type="ECO:0000313" key="2">
    <source>
        <dbReference type="EMBL" id="MER6431080.1"/>
    </source>
</evidence>
<protein>
    <recommendedName>
        <fullName evidence="4">Secreted protein</fullName>
    </recommendedName>
</protein>
<proteinExistence type="predicted"/>
<dbReference type="Proteomes" id="UP001470023">
    <property type="component" value="Unassembled WGS sequence"/>
</dbReference>
<evidence type="ECO:0008006" key="4">
    <source>
        <dbReference type="Google" id="ProtNLM"/>
    </source>
</evidence>
<accession>A0ABV1UBJ3</accession>
<keyword evidence="1" id="KW-0732">Signal</keyword>
<name>A0ABV1UBJ3_9ACTN</name>
<evidence type="ECO:0000256" key="1">
    <source>
        <dbReference type="SAM" id="SignalP"/>
    </source>
</evidence>
<dbReference type="EMBL" id="JBEPAZ010000025">
    <property type="protein sequence ID" value="MER6431080.1"/>
    <property type="molecule type" value="Genomic_DNA"/>
</dbReference>
<feature type="signal peptide" evidence="1">
    <location>
        <begin position="1"/>
        <end position="31"/>
    </location>
</feature>
<gene>
    <name evidence="2" type="ORF">ABT272_25605</name>
</gene>
<evidence type="ECO:0000313" key="3">
    <source>
        <dbReference type="Proteomes" id="UP001470023"/>
    </source>
</evidence>
<sequence length="110" mass="11861">MKKFTTRIAITASSVAAAGLAVLSAGGTASAVTPALAQAHHPAVSVKAADQHWDHGVGYLLEQGYSCDEVRGWHPDDRGTHSIRHDCDGLFYRGGHFYRWEGEGRGWSGR</sequence>
<feature type="chain" id="PRO_5046947048" description="Secreted protein" evidence="1">
    <location>
        <begin position="32"/>
        <end position="110"/>
    </location>
</feature>
<comment type="caution">
    <text evidence="2">The sequence shown here is derived from an EMBL/GenBank/DDBJ whole genome shotgun (WGS) entry which is preliminary data.</text>
</comment>
<organism evidence="2 3">
    <name type="scientific">Streptomyces sp. 900105245</name>
    <dbReference type="NCBI Taxonomy" id="3154379"/>
    <lineage>
        <taxon>Bacteria</taxon>
        <taxon>Bacillati</taxon>
        <taxon>Actinomycetota</taxon>
        <taxon>Actinomycetes</taxon>
        <taxon>Kitasatosporales</taxon>
        <taxon>Streptomycetaceae</taxon>
        <taxon>Streptomyces</taxon>
    </lineage>
</organism>